<feature type="domain" description="C1q" evidence="6">
    <location>
        <begin position="183"/>
        <end position="324"/>
    </location>
</feature>
<dbReference type="OrthoDB" id="6154955at2759"/>
<keyword evidence="5" id="KW-0812">Transmembrane</keyword>
<evidence type="ECO:0000313" key="7">
    <source>
        <dbReference type="EMBL" id="CAH1244674.1"/>
    </source>
</evidence>
<feature type="transmembrane region" description="Helical" evidence="5">
    <location>
        <begin position="28"/>
        <end position="49"/>
    </location>
</feature>
<dbReference type="InterPro" id="IPR001073">
    <property type="entry name" value="C1q_dom"/>
</dbReference>
<evidence type="ECO:0000259" key="6">
    <source>
        <dbReference type="SMART" id="SM00110"/>
    </source>
</evidence>
<dbReference type="EMBL" id="OV696699">
    <property type="protein sequence ID" value="CAH1244674.1"/>
    <property type="molecule type" value="Genomic_DNA"/>
</dbReference>
<dbReference type="SMART" id="SM00110">
    <property type="entry name" value="C1Q"/>
    <property type="match status" value="1"/>
</dbReference>
<dbReference type="Gene3D" id="2.60.120.40">
    <property type="match status" value="1"/>
</dbReference>
<evidence type="ECO:0000256" key="5">
    <source>
        <dbReference type="SAM" id="Phobius"/>
    </source>
</evidence>
<reference evidence="7" key="1">
    <citation type="submission" date="2022-01" db="EMBL/GenBank/DDBJ databases">
        <authorList>
            <person name="Braso-Vives M."/>
        </authorList>
    </citation>
    <scope>NUCLEOTIDE SEQUENCE</scope>
</reference>
<keyword evidence="3" id="KW-0732">Signal</keyword>
<protein>
    <submittedName>
        <fullName evidence="7">CAPRIN2 protein</fullName>
    </submittedName>
</protein>
<dbReference type="PANTHER" id="PTHR22923">
    <property type="entry name" value="CEREBELLIN-RELATED"/>
    <property type="match status" value="1"/>
</dbReference>
<evidence type="ECO:0000256" key="4">
    <source>
        <dbReference type="SAM" id="MobiDB-lite"/>
    </source>
</evidence>
<dbReference type="Proteomes" id="UP000838412">
    <property type="component" value="Chromosome 14"/>
</dbReference>
<comment type="subcellular location">
    <subcellularLocation>
        <location evidence="1">Secreted</location>
    </subcellularLocation>
</comment>
<evidence type="ECO:0000313" key="8">
    <source>
        <dbReference type="Proteomes" id="UP000838412"/>
    </source>
</evidence>
<evidence type="ECO:0000256" key="1">
    <source>
        <dbReference type="ARBA" id="ARBA00004613"/>
    </source>
</evidence>
<keyword evidence="5" id="KW-0472">Membrane</keyword>
<evidence type="ECO:0000256" key="2">
    <source>
        <dbReference type="ARBA" id="ARBA00022525"/>
    </source>
</evidence>
<dbReference type="InterPro" id="IPR050822">
    <property type="entry name" value="Cerebellin_Synaptic_Org"/>
</dbReference>
<keyword evidence="2" id="KW-0964">Secreted</keyword>
<gene>
    <name evidence="7" type="primary">CAPRIN2</name>
    <name evidence="7" type="ORF">BLAG_LOCUS7258</name>
</gene>
<dbReference type="PRINTS" id="PR00007">
    <property type="entry name" value="COMPLEMNTC1Q"/>
</dbReference>
<dbReference type="SUPFAM" id="SSF49842">
    <property type="entry name" value="TNF-like"/>
    <property type="match status" value="1"/>
</dbReference>
<dbReference type="GO" id="GO:0005576">
    <property type="term" value="C:extracellular region"/>
    <property type="evidence" value="ECO:0007669"/>
    <property type="project" value="UniProtKB-SubCell"/>
</dbReference>
<dbReference type="InterPro" id="IPR008983">
    <property type="entry name" value="Tumour_necrosis_fac-like_dom"/>
</dbReference>
<dbReference type="Pfam" id="PF00386">
    <property type="entry name" value="C1q"/>
    <property type="match status" value="1"/>
</dbReference>
<feature type="region of interest" description="Disordered" evidence="4">
    <location>
        <begin position="92"/>
        <end position="120"/>
    </location>
</feature>
<name>A0A8J9YZC3_BRALA</name>
<dbReference type="PANTHER" id="PTHR22923:SF116">
    <property type="entry name" value="C1Q DOMAIN-CONTAINING PROTEIN"/>
    <property type="match status" value="1"/>
</dbReference>
<accession>A0A8J9YZC3</accession>
<evidence type="ECO:0000256" key="3">
    <source>
        <dbReference type="ARBA" id="ARBA00022729"/>
    </source>
</evidence>
<dbReference type="AlphaFoldDB" id="A0A8J9YZC3"/>
<proteinExistence type="predicted"/>
<sequence>MSTDKLMNGDLTFGRPVYVDRRAHARPAVQIACAVGVIFSVTAMVVVLLQNWQLKQRLVLLETGNDKLLERVASLEVLTEDKLFWIKSPMDSTETSGPVVDNTELKNRDQPGPLLPDSTSQHRVKRAANSVTLPFGVRGLQGYLVEMAERGLLALLVLPGHPAQWVVTAAMELALLGRQDRPGPKDQMAVAFTLTRKTELGPVSTSADLTVTFDHVLTDVGGSFTGVSNPSFFNVEHPGVYQFSFSALSQVTKSAFVKLMKNGQFQLSMWAGYGPSYGSGSNTAVLELEQGDRVWLALRRPDIYALHSNIWRYVSFTGVLLYST</sequence>
<organism evidence="7 8">
    <name type="scientific">Branchiostoma lanceolatum</name>
    <name type="common">Common lancelet</name>
    <name type="synonym">Amphioxus lanceolatum</name>
    <dbReference type="NCBI Taxonomy" id="7740"/>
    <lineage>
        <taxon>Eukaryota</taxon>
        <taxon>Metazoa</taxon>
        <taxon>Chordata</taxon>
        <taxon>Cephalochordata</taxon>
        <taxon>Leptocardii</taxon>
        <taxon>Amphioxiformes</taxon>
        <taxon>Branchiostomatidae</taxon>
        <taxon>Branchiostoma</taxon>
    </lineage>
</organism>
<keyword evidence="8" id="KW-1185">Reference proteome</keyword>
<keyword evidence="5" id="KW-1133">Transmembrane helix</keyword>